<name>A0AAU9IT79_9CILI</name>
<dbReference type="Proteomes" id="UP001162131">
    <property type="component" value="Unassembled WGS sequence"/>
</dbReference>
<evidence type="ECO:0000256" key="5">
    <source>
        <dbReference type="PROSITE-ProRule" id="PRU00283"/>
    </source>
</evidence>
<dbReference type="PANTHER" id="PTHR47968">
    <property type="entry name" value="CENTROMERE PROTEIN E"/>
    <property type="match status" value="1"/>
</dbReference>
<evidence type="ECO:0000256" key="8">
    <source>
        <dbReference type="SAM" id="MobiDB-lite"/>
    </source>
</evidence>
<dbReference type="Pfam" id="PF00225">
    <property type="entry name" value="Kinesin"/>
    <property type="match status" value="2"/>
</dbReference>
<accession>A0AAU9IT79</accession>
<dbReference type="PROSITE" id="PS50067">
    <property type="entry name" value="KINESIN_MOTOR_2"/>
    <property type="match status" value="1"/>
</dbReference>
<keyword evidence="3 7" id="KW-0175">Coiled coil</keyword>
<dbReference type="SUPFAM" id="SSF52540">
    <property type="entry name" value="P-loop containing nucleoside triphosphate hydrolases"/>
    <property type="match status" value="1"/>
</dbReference>
<dbReference type="PRINTS" id="PR00380">
    <property type="entry name" value="KINESINHEAVY"/>
</dbReference>
<dbReference type="GO" id="GO:0005524">
    <property type="term" value="F:ATP binding"/>
    <property type="evidence" value="ECO:0007669"/>
    <property type="project" value="UniProtKB-UniRule"/>
</dbReference>
<dbReference type="GO" id="GO:0005874">
    <property type="term" value="C:microtubule"/>
    <property type="evidence" value="ECO:0007669"/>
    <property type="project" value="UniProtKB-KW"/>
</dbReference>
<keyword evidence="4 5" id="KW-0505">Motor protein</keyword>
<comment type="caution">
    <text evidence="10">The sequence shown here is derived from an EMBL/GenBank/DDBJ whole genome shotgun (WGS) entry which is preliminary data.</text>
</comment>
<evidence type="ECO:0000313" key="10">
    <source>
        <dbReference type="EMBL" id="CAG9317704.1"/>
    </source>
</evidence>
<keyword evidence="11" id="KW-1185">Reference proteome</keyword>
<dbReference type="EMBL" id="CAJZBQ010000018">
    <property type="protein sequence ID" value="CAG9317704.1"/>
    <property type="molecule type" value="Genomic_DNA"/>
</dbReference>
<evidence type="ECO:0000256" key="3">
    <source>
        <dbReference type="ARBA" id="ARBA00023054"/>
    </source>
</evidence>
<dbReference type="GO" id="GO:0007018">
    <property type="term" value="P:microtubule-based movement"/>
    <property type="evidence" value="ECO:0007669"/>
    <property type="project" value="InterPro"/>
</dbReference>
<dbReference type="GO" id="GO:0008017">
    <property type="term" value="F:microtubule binding"/>
    <property type="evidence" value="ECO:0007669"/>
    <property type="project" value="InterPro"/>
</dbReference>
<comment type="similarity">
    <text evidence="5 6">Belongs to the TRAFAC class myosin-kinesin ATPase superfamily. Kinesin family.</text>
</comment>
<proteinExistence type="inferred from homology"/>
<feature type="coiled-coil region" evidence="7">
    <location>
        <begin position="452"/>
        <end position="500"/>
    </location>
</feature>
<reference evidence="10" key="1">
    <citation type="submission" date="2021-09" db="EMBL/GenBank/DDBJ databases">
        <authorList>
            <consortium name="AG Swart"/>
            <person name="Singh M."/>
            <person name="Singh A."/>
            <person name="Seah K."/>
            <person name="Emmerich C."/>
        </authorList>
    </citation>
    <scope>NUCLEOTIDE SEQUENCE</scope>
    <source>
        <strain evidence="10">ATCC30299</strain>
    </source>
</reference>
<dbReference type="PROSITE" id="PS00411">
    <property type="entry name" value="KINESIN_MOTOR_1"/>
    <property type="match status" value="1"/>
</dbReference>
<dbReference type="GO" id="GO:0003777">
    <property type="term" value="F:microtubule motor activity"/>
    <property type="evidence" value="ECO:0007669"/>
    <property type="project" value="InterPro"/>
</dbReference>
<keyword evidence="2 5" id="KW-0067">ATP-binding</keyword>
<keyword evidence="1 5" id="KW-0547">Nucleotide-binding</keyword>
<feature type="binding site" evidence="5">
    <location>
        <begin position="98"/>
        <end position="105"/>
    </location>
    <ligand>
        <name>ATP</name>
        <dbReference type="ChEBI" id="CHEBI:30616"/>
    </ligand>
</feature>
<evidence type="ECO:0000256" key="2">
    <source>
        <dbReference type="ARBA" id="ARBA00022840"/>
    </source>
</evidence>
<feature type="region of interest" description="Disordered" evidence="8">
    <location>
        <begin position="126"/>
        <end position="150"/>
    </location>
</feature>
<dbReference type="InterPro" id="IPR027640">
    <property type="entry name" value="Kinesin-like_fam"/>
</dbReference>
<dbReference type="GO" id="GO:0000278">
    <property type="term" value="P:mitotic cell cycle"/>
    <property type="evidence" value="ECO:0007669"/>
    <property type="project" value="TreeGrafter"/>
</dbReference>
<gene>
    <name evidence="10" type="ORF">BSTOLATCC_MIC18946</name>
</gene>
<dbReference type="AlphaFoldDB" id="A0AAU9IT79"/>
<dbReference type="Gene3D" id="3.40.850.10">
    <property type="entry name" value="Kinesin motor domain"/>
    <property type="match status" value="1"/>
</dbReference>
<evidence type="ECO:0000256" key="4">
    <source>
        <dbReference type="ARBA" id="ARBA00023175"/>
    </source>
</evidence>
<protein>
    <recommendedName>
        <fullName evidence="6">Kinesin-like protein</fullName>
    </recommendedName>
</protein>
<dbReference type="PANTHER" id="PTHR47968:SF75">
    <property type="entry name" value="CENTROMERE-ASSOCIATED PROTEIN E"/>
    <property type="match status" value="1"/>
</dbReference>
<dbReference type="SMART" id="SM00129">
    <property type="entry name" value="KISc"/>
    <property type="match status" value="1"/>
</dbReference>
<evidence type="ECO:0000256" key="6">
    <source>
        <dbReference type="RuleBase" id="RU000394"/>
    </source>
</evidence>
<feature type="domain" description="Kinesin motor" evidence="9">
    <location>
        <begin position="5"/>
        <end position="435"/>
    </location>
</feature>
<evidence type="ECO:0000313" key="11">
    <source>
        <dbReference type="Proteomes" id="UP001162131"/>
    </source>
</evidence>
<keyword evidence="6" id="KW-0493">Microtubule</keyword>
<dbReference type="InterPro" id="IPR036961">
    <property type="entry name" value="Kinesin_motor_dom_sf"/>
</dbReference>
<sequence length="730" mass="83303">MSSEPIQVYIRFRPLNFQEITEGELPIWYMSKNTISLLREHSSQLIAEKRISSTFNPNYHYSHVFTGEDDNRKVYETVAQKVVLSALEGFNATIFAYGQTGSGKTFTMIGQHLQTAESPTLCTTPPLKQRPRASRAGTPSSARIRSCSSTPRGKSMAALQIPLRLDKPRKVQTDGKGIISMALNDIFKAANDYKDKHFFFTCSMMEIYNEHVYDLLKETEDLKNEVLAVSEGSDKEFYVRGLSEKVVTSIEEVLEKLGKGEENRHYAATNLNHHSSRSHTIFRLNIRSLQVIPKKDSETLEGDESFENITTESVINFVDLAGSERTSSVMAIEDKHNFSYSSTRSEQDRIVAESKNINTSLFYLCQVITKLSELKMGLIKNESHIPYRNSNLTKILRSSLGGNSRTCVICAVTPALSQFEQTLSTLRFGNSARSITNNVKANVKRETNAQLLVGYQQDIATLKKELEMAKEQGWASYVERNQAKQALEQKIQKLNEILAVPYKPETFQIEQEIYSNFSTFWNGGVGDLFIANQPFDQEDSKVLSESKLNFDNSGKFAQERRMQIDREQINIEKEIEKLTVVVNSLKGNKNTLVTDLEKNSNLYEKSNKENAFLREDLAKSRQTLSKMKYMAKIYQQGEGLDSLSESQLTAFEKTLIERLDSVKQIKASRLYDHKIEKLQESLLKFLPESMVLEMFSENESREMTEKFESFMHDISSQHEFSWNQDILNTP</sequence>
<dbReference type="InterPro" id="IPR001752">
    <property type="entry name" value="Kinesin_motor_dom"/>
</dbReference>
<dbReference type="InterPro" id="IPR019821">
    <property type="entry name" value="Kinesin_motor_CS"/>
</dbReference>
<evidence type="ECO:0000256" key="7">
    <source>
        <dbReference type="SAM" id="Coils"/>
    </source>
</evidence>
<feature type="compositionally biased region" description="Polar residues" evidence="8">
    <location>
        <begin position="137"/>
        <end position="150"/>
    </location>
</feature>
<dbReference type="InterPro" id="IPR027417">
    <property type="entry name" value="P-loop_NTPase"/>
</dbReference>
<organism evidence="10 11">
    <name type="scientific">Blepharisma stoltei</name>
    <dbReference type="NCBI Taxonomy" id="1481888"/>
    <lineage>
        <taxon>Eukaryota</taxon>
        <taxon>Sar</taxon>
        <taxon>Alveolata</taxon>
        <taxon>Ciliophora</taxon>
        <taxon>Postciliodesmatophora</taxon>
        <taxon>Heterotrichea</taxon>
        <taxon>Heterotrichida</taxon>
        <taxon>Blepharismidae</taxon>
        <taxon>Blepharisma</taxon>
    </lineage>
</organism>
<evidence type="ECO:0000256" key="1">
    <source>
        <dbReference type="ARBA" id="ARBA00022741"/>
    </source>
</evidence>
<evidence type="ECO:0000259" key="9">
    <source>
        <dbReference type="PROSITE" id="PS50067"/>
    </source>
</evidence>